<dbReference type="GO" id="GO:0051959">
    <property type="term" value="F:dynein light intermediate chain binding"/>
    <property type="evidence" value="ECO:0007669"/>
    <property type="project" value="InterPro"/>
</dbReference>
<sequence length="404" mass="46645">MTSELLTRALLQSNLFKLRRWQHHINPSLSGSGLAYSRDFVCITVKTVFKRLPVSRYKALKLSRLVCAKGPTSQGGNVITPRFLRHFNTLCIDEFNDAVMISIFSKIMLWHLDTRGFSKEFDPCIEEIVLATLDIYKLSLANLLPTPAKSHYFFNLRDFARVIQGVLLSVPEAMEDLQSMKRLWVHEVLRVYYDRLVDDNDRNWLFDTLHNVCRDKLHEDMNELFSRLITTSSKIGEEELRQLIYCDFANPKADSRNYIEVLDLEHLRNVCEGYLNEFNNMTKKPMNLEVVLHASHSSQMSCDRMKAGLGVWAKVQERFAIEHLSRLCRILKQPRSHGLLVGVGGSGRQSLTRLAAHISEYELFQVEISKQYGMTEWHEDIKSVLRKASSSDQHGVFLFTDSQV</sequence>
<protein>
    <recommendedName>
        <fullName evidence="5">Dynein heavy chain</fullName>
    </recommendedName>
</protein>
<dbReference type="FunFam" id="1.20.920.30:FF:000002">
    <property type="entry name" value="Dynein axonemal heavy chain 3"/>
    <property type="match status" value="1"/>
</dbReference>
<evidence type="ECO:0000259" key="3">
    <source>
        <dbReference type="Pfam" id="PF17857"/>
    </source>
</evidence>
<evidence type="ECO:0000256" key="1">
    <source>
        <dbReference type="ARBA" id="ARBA00008887"/>
    </source>
</evidence>
<proteinExistence type="inferred from homology"/>
<dbReference type="SUPFAM" id="SSF52540">
    <property type="entry name" value="P-loop containing nucleoside triphosphate hydrolases"/>
    <property type="match status" value="2"/>
</dbReference>
<dbReference type="Pfam" id="PF12780">
    <property type="entry name" value="AAA_8"/>
    <property type="match status" value="1"/>
</dbReference>
<evidence type="ECO:0008006" key="5">
    <source>
        <dbReference type="Google" id="ProtNLM"/>
    </source>
</evidence>
<dbReference type="GO" id="GO:0030286">
    <property type="term" value="C:dynein complex"/>
    <property type="evidence" value="ECO:0007669"/>
    <property type="project" value="InterPro"/>
</dbReference>
<comment type="similarity">
    <text evidence="1">Belongs to the dynein heavy chain family.</text>
</comment>
<dbReference type="AlphaFoldDB" id="A0A7R9HCD7"/>
<dbReference type="PANTHER" id="PTHR46961:SF8">
    <property type="entry name" value="DYNEIN AXONEMAL HEAVY CHAIN 7"/>
    <property type="match status" value="1"/>
</dbReference>
<organism evidence="4">
    <name type="scientific">Timema poppense</name>
    <name type="common">Walking stick</name>
    <dbReference type="NCBI Taxonomy" id="170557"/>
    <lineage>
        <taxon>Eukaryota</taxon>
        <taxon>Metazoa</taxon>
        <taxon>Ecdysozoa</taxon>
        <taxon>Arthropoda</taxon>
        <taxon>Hexapoda</taxon>
        <taxon>Insecta</taxon>
        <taxon>Pterygota</taxon>
        <taxon>Neoptera</taxon>
        <taxon>Polyneoptera</taxon>
        <taxon>Phasmatodea</taxon>
        <taxon>Timematodea</taxon>
        <taxon>Timematoidea</taxon>
        <taxon>Timematidae</taxon>
        <taxon>Timema</taxon>
    </lineage>
</organism>
<dbReference type="Gene3D" id="3.40.50.300">
    <property type="entry name" value="P-loop containing nucleotide triphosphate hydrolases"/>
    <property type="match status" value="1"/>
</dbReference>
<evidence type="ECO:0000259" key="2">
    <source>
        <dbReference type="Pfam" id="PF12780"/>
    </source>
</evidence>
<dbReference type="InterPro" id="IPR024317">
    <property type="entry name" value="Dynein_heavy_chain_D4_dom"/>
</dbReference>
<evidence type="ECO:0000313" key="4">
    <source>
        <dbReference type="EMBL" id="CAD7416261.1"/>
    </source>
</evidence>
<dbReference type="InterPro" id="IPR041589">
    <property type="entry name" value="DNAH3_AAA_lid_1"/>
</dbReference>
<dbReference type="PANTHER" id="PTHR46961">
    <property type="entry name" value="DYNEIN HEAVY CHAIN 1, AXONEMAL-LIKE PROTEIN"/>
    <property type="match status" value="1"/>
</dbReference>
<gene>
    <name evidence="4" type="ORF">TPSB3V08_LOCUS10909</name>
</gene>
<dbReference type="InterPro" id="IPR026983">
    <property type="entry name" value="DHC"/>
</dbReference>
<dbReference type="EMBL" id="OD010735">
    <property type="protein sequence ID" value="CAD7416261.1"/>
    <property type="molecule type" value="Genomic_DNA"/>
</dbReference>
<feature type="domain" description="Dynein heavy chain AAA module D4" evidence="2">
    <location>
        <begin position="318"/>
        <end position="404"/>
    </location>
</feature>
<dbReference type="Gene3D" id="1.20.920.30">
    <property type="match status" value="1"/>
</dbReference>
<dbReference type="Pfam" id="PF17857">
    <property type="entry name" value="AAA_lid_1"/>
    <property type="match status" value="1"/>
</dbReference>
<name>A0A7R9HCD7_TIMPO</name>
<dbReference type="InterPro" id="IPR027417">
    <property type="entry name" value="P-loop_NTPase"/>
</dbReference>
<feature type="domain" description="Dynein heavy chain 3 AAA+ lid" evidence="3">
    <location>
        <begin position="132"/>
        <end position="223"/>
    </location>
</feature>
<accession>A0A7R9HCD7</accession>
<reference evidence="4" key="1">
    <citation type="submission" date="2020-11" db="EMBL/GenBank/DDBJ databases">
        <authorList>
            <person name="Tran Van P."/>
        </authorList>
    </citation>
    <scope>NUCLEOTIDE SEQUENCE</scope>
</reference>
<dbReference type="GO" id="GO:0007018">
    <property type="term" value="P:microtubule-based movement"/>
    <property type="evidence" value="ECO:0007669"/>
    <property type="project" value="InterPro"/>
</dbReference>
<dbReference type="GO" id="GO:0045505">
    <property type="term" value="F:dynein intermediate chain binding"/>
    <property type="evidence" value="ECO:0007669"/>
    <property type="project" value="InterPro"/>
</dbReference>